<proteinExistence type="predicted"/>
<comment type="caution">
    <text evidence="1">The sequence shown here is derived from an EMBL/GenBank/DDBJ whole genome shotgun (WGS) entry which is preliminary data.</text>
</comment>
<reference evidence="1 2" key="1">
    <citation type="journal article" date="2022" name="Hortic Res">
        <title>A haplotype resolved chromosomal level avocado genome allows analysis of novel avocado genes.</title>
        <authorList>
            <person name="Nath O."/>
            <person name="Fletcher S.J."/>
            <person name="Hayward A."/>
            <person name="Shaw L.M."/>
            <person name="Masouleh A.K."/>
            <person name="Furtado A."/>
            <person name="Henry R.J."/>
            <person name="Mitter N."/>
        </authorList>
    </citation>
    <scope>NUCLEOTIDE SEQUENCE [LARGE SCALE GENOMIC DNA]</scope>
    <source>
        <strain evidence="2">cv. Hass</strain>
    </source>
</reference>
<organism evidence="1 2">
    <name type="scientific">Persea americana</name>
    <name type="common">Avocado</name>
    <dbReference type="NCBI Taxonomy" id="3435"/>
    <lineage>
        <taxon>Eukaryota</taxon>
        <taxon>Viridiplantae</taxon>
        <taxon>Streptophyta</taxon>
        <taxon>Embryophyta</taxon>
        <taxon>Tracheophyta</taxon>
        <taxon>Spermatophyta</taxon>
        <taxon>Magnoliopsida</taxon>
        <taxon>Magnoliidae</taxon>
        <taxon>Laurales</taxon>
        <taxon>Lauraceae</taxon>
        <taxon>Persea</taxon>
    </lineage>
</organism>
<sequence length="112" mass="12020">MDDIDPSHDPDLDLQLWLPIHSQSPIASKVVGGQVIASTTWRFYHMMLTESAGAHYSGVRSRGSSRSSSSASATLMSSALSSCSISLPLHRIFDIPNSNAVCHSDFSNQAEG</sequence>
<protein>
    <submittedName>
        <fullName evidence="1">Uncharacterized protein</fullName>
    </submittedName>
</protein>
<evidence type="ECO:0000313" key="1">
    <source>
        <dbReference type="EMBL" id="KAJ8648900.1"/>
    </source>
</evidence>
<gene>
    <name evidence="1" type="ORF">MRB53_001923</name>
</gene>
<evidence type="ECO:0000313" key="2">
    <source>
        <dbReference type="Proteomes" id="UP001234297"/>
    </source>
</evidence>
<dbReference type="EMBL" id="CM056809">
    <property type="protein sequence ID" value="KAJ8648900.1"/>
    <property type="molecule type" value="Genomic_DNA"/>
</dbReference>
<name>A0ACC2MTC2_PERAE</name>
<dbReference type="Proteomes" id="UP001234297">
    <property type="component" value="Chromosome 1"/>
</dbReference>
<keyword evidence="2" id="KW-1185">Reference proteome</keyword>
<accession>A0ACC2MTC2</accession>